<feature type="domain" description="ChsH2 rubredoxin-like zinc ribbon" evidence="2">
    <location>
        <begin position="26"/>
        <end position="61"/>
    </location>
</feature>
<dbReference type="InterPro" id="IPR022002">
    <property type="entry name" value="ChsH2_Znr"/>
</dbReference>
<dbReference type="RefSeq" id="WP_344607604.1">
    <property type="nucleotide sequence ID" value="NZ_BAAAHE010000038.1"/>
</dbReference>
<accession>A0ABP3SAN7</accession>
<keyword evidence="4" id="KW-1185">Reference proteome</keyword>
<feature type="domain" description="ChsH2 C-terminal OB-fold" evidence="1">
    <location>
        <begin position="66"/>
        <end position="128"/>
    </location>
</feature>
<dbReference type="Pfam" id="PF01796">
    <property type="entry name" value="OB_ChsH2_C"/>
    <property type="match status" value="1"/>
</dbReference>
<sequence length="157" mass="16451">MSTPEVSELPPPFPAVQRDRATEAFFDAASRGELLVQQCAGCDTVLPPEAKTCFSCGSDNLGPTVVSGRGRLITWVVVTHAPVPVLAGAVPYVSAVVELDEGPWLMVRLVDADPTALAAGDAVQVDFVRSGAGENTGEMLPVFRPVGSEENATEEKA</sequence>
<evidence type="ECO:0000259" key="1">
    <source>
        <dbReference type="Pfam" id="PF01796"/>
    </source>
</evidence>
<name>A0ABP3SAN7_9ACTN</name>
<dbReference type="Pfam" id="PF12172">
    <property type="entry name" value="zf-ChsH2"/>
    <property type="match status" value="1"/>
</dbReference>
<dbReference type="InterPro" id="IPR052513">
    <property type="entry name" value="Thioester_dehydratase-like"/>
</dbReference>
<evidence type="ECO:0000313" key="4">
    <source>
        <dbReference type="Proteomes" id="UP001500957"/>
    </source>
</evidence>
<comment type="caution">
    <text evidence="3">The sequence shown here is derived from an EMBL/GenBank/DDBJ whole genome shotgun (WGS) entry which is preliminary data.</text>
</comment>
<dbReference type="InterPro" id="IPR002878">
    <property type="entry name" value="ChsH2_C"/>
</dbReference>
<gene>
    <name evidence="3" type="ORF">GCM10009547_37690</name>
</gene>
<protein>
    <submittedName>
        <fullName evidence="3">Uncharacterized protein</fullName>
    </submittedName>
</protein>
<proteinExistence type="predicted"/>
<dbReference type="EMBL" id="BAAAHE010000038">
    <property type="protein sequence ID" value="GAA0630413.1"/>
    <property type="molecule type" value="Genomic_DNA"/>
</dbReference>
<evidence type="ECO:0000259" key="2">
    <source>
        <dbReference type="Pfam" id="PF12172"/>
    </source>
</evidence>
<dbReference type="PANTHER" id="PTHR34075:SF5">
    <property type="entry name" value="BLR3430 PROTEIN"/>
    <property type="match status" value="1"/>
</dbReference>
<dbReference type="SUPFAM" id="SSF50249">
    <property type="entry name" value="Nucleic acid-binding proteins"/>
    <property type="match status" value="1"/>
</dbReference>
<dbReference type="InterPro" id="IPR012340">
    <property type="entry name" value="NA-bd_OB-fold"/>
</dbReference>
<dbReference type="Proteomes" id="UP001500957">
    <property type="component" value="Unassembled WGS sequence"/>
</dbReference>
<dbReference type="PANTHER" id="PTHR34075">
    <property type="entry name" value="BLR3430 PROTEIN"/>
    <property type="match status" value="1"/>
</dbReference>
<evidence type="ECO:0000313" key="3">
    <source>
        <dbReference type="EMBL" id="GAA0630413.1"/>
    </source>
</evidence>
<reference evidence="4" key="1">
    <citation type="journal article" date="2019" name="Int. J. Syst. Evol. Microbiol.">
        <title>The Global Catalogue of Microorganisms (GCM) 10K type strain sequencing project: providing services to taxonomists for standard genome sequencing and annotation.</title>
        <authorList>
            <consortium name="The Broad Institute Genomics Platform"/>
            <consortium name="The Broad Institute Genome Sequencing Center for Infectious Disease"/>
            <person name="Wu L."/>
            <person name="Ma J."/>
        </authorList>
    </citation>
    <scope>NUCLEOTIDE SEQUENCE [LARGE SCALE GENOMIC DNA]</scope>
    <source>
        <strain evidence="4">JCM 10671</strain>
    </source>
</reference>
<organism evidence="3 4">
    <name type="scientific">Sporichthya brevicatena</name>
    <dbReference type="NCBI Taxonomy" id="171442"/>
    <lineage>
        <taxon>Bacteria</taxon>
        <taxon>Bacillati</taxon>
        <taxon>Actinomycetota</taxon>
        <taxon>Actinomycetes</taxon>
        <taxon>Sporichthyales</taxon>
        <taxon>Sporichthyaceae</taxon>
        <taxon>Sporichthya</taxon>
    </lineage>
</organism>